<comment type="caution">
    <text evidence="3">The sequence shown here is derived from an EMBL/GenBank/DDBJ whole genome shotgun (WGS) entry which is preliminary data.</text>
</comment>
<evidence type="ECO:0000313" key="3">
    <source>
        <dbReference type="EMBL" id="PIW65922.1"/>
    </source>
</evidence>
<dbReference type="Gene3D" id="3.40.50.300">
    <property type="entry name" value="P-loop containing nucleotide triphosphate hydrolases"/>
    <property type="match status" value="1"/>
</dbReference>
<dbReference type="PANTHER" id="PTHR43581:SF2">
    <property type="entry name" value="EXCINUCLEASE ATPASE SUBUNIT"/>
    <property type="match status" value="1"/>
</dbReference>
<feature type="domain" description="ATPase AAA-type core" evidence="1">
    <location>
        <begin position="182"/>
        <end position="289"/>
    </location>
</feature>
<dbReference type="EMBL" id="PFGP01000134">
    <property type="protein sequence ID" value="PIW65922.1"/>
    <property type="molecule type" value="Genomic_DNA"/>
</dbReference>
<dbReference type="Pfam" id="PF13514">
    <property type="entry name" value="AAA_27"/>
    <property type="match status" value="1"/>
</dbReference>
<dbReference type="AlphaFoldDB" id="A0A2J0LDJ1"/>
<dbReference type="PANTHER" id="PTHR43581">
    <property type="entry name" value="ATP/GTP PHOSPHATASE"/>
    <property type="match status" value="1"/>
</dbReference>
<dbReference type="InterPro" id="IPR051396">
    <property type="entry name" value="Bact_Antivir_Def_Nuclease"/>
</dbReference>
<dbReference type="InterPro" id="IPR027417">
    <property type="entry name" value="P-loop_NTPase"/>
</dbReference>
<accession>A0A2J0LDJ1</accession>
<gene>
    <name evidence="3" type="ORF">COW11_05970</name>
</gene>
<evidence type="ECO:0000313" key="4">
    <source>
        <dbReference type="Proteomes" id="UP000231267"/>
    </source>
</evidence>
<dbReference type="GO" id="GO:0005524">
    <property type="term" value="F:ATP binding"/>
    <property type="evidence" value="ECO:0007669"/>
    <property type="project" value="InterPro"/>
</dbReference>
<dbReference type="SUPFAM" id="SSF52540">
    <property type="entry name" value="P-loop containing nucleoside triphosphate hydrolases"/>
    <property type="match status" value="1"/>
</dbReference>
<dbReference type="InterPro" id="IPR003959">
    <property type="entry name" value="ATPase_AAA_core"/>
</dbReference>
<organism evidence="3 4">
    <name type="scientific">Candidatus Taenaricola geysiri</name>
    <dbReference type="NCBI Taxonomy" id="1974752"/>
    <lineage>
        <taxon>Bacteria</taxon>
        <taxon>Pseudomonadati</taxon>
        <taxon>Candidatus Omnitrophota</taxon>
        <taxon>Candidatus Taenaricola</taxon>
    </lineage>
</organism>
<feature type="domain" description="YhaN AAA" evidence="2">
    <location>
        <begin position="1"/>
        <end position="47"/>
    </location>
</feature>
<dbReference type="Proteomes" id="UP000231267">
    <property type="component" value="Unassembled WGS sequence"/>
</dbReference>
<name>A0A2J0LDJ1_9BACT</name>
<dbReference type="InterPro" id="IPR038734">
    <property type="entry name" value="YhaN_AAA"/>
</dbReference>
<evidence type="ECO:0000259" key="1">
    <source>
        <dbReference type="Pfam" id="PF13304"/>
    </source>
</evidence>
<protein>
    <submittedName>
        <fullName evidence="3">Uncharacterized protein</fullName>
    </submittedName>
</protein>
<sequence length="365" mass="42360">MRIKQLILKDFGPFKRYSISFVNEDEVCVLLTGKNNEGKSSIINGLKLLDAATRVINKTKQEIRIGEDYYYKLLQQDTEDFLVGRMIHNYSKKKAEIIGVFHDGLKITVYLDPSEDIIYAENEGRLPSDVQNIFGFIPPLGPLSENEDIISDLSHLKTSINTSLAPRHLRNHFYHILTEEELDIVRQLINKSWPDIELLDYELNYQKGKIYCYYKENKIEREISWAGQGLQVWFQIIAHLVRLRKVSILILDEPEINLHPEKQNELVRILKDYYHGSVIIATHSVELMNNVSVSHIVNVQKKDNEPKIKSTDDRIYLNLVRSQIGSNFNLVASQFEEFDVIIFTEDTLDFNIISQIASYFDPVLI</sequence>
<dbReference type="Pfam" id="PF13304">
    <property type="entry name" value="AAA_21"/>
    <property type="match status" value="1"/>
</dbReference>
<dbReference type="GO" id="GO:0016887">
    <property type="term" value="F:ATP hydrolysis activity"/>
    <property type="evidence" value="ECO:0007669"/>
    <property type="project" value="InterPro"/>
</dbReference>
<evidence type="ECO:0000259" key="2">
    <source>
        <dbReference type="Pfam" id="PF13514"/>
    </source>
</evidence>
<proteinExistence type="predicted"/>
<reference evidence="3 4" key="1">
    <citation type="submission" date="2017-09" db="EMBL/GenBank/DDBJ databases">
        <title>Depth-based differentiation of microbial function through sediment-hosted aquifers and enrichment of novel symbionts in the deep terrestrial subsurface.</title>
        <authorList>
            <person name="Probst A.J."/>
            <person name="Ladd B."/>
            <person name="Jarett J.K."/>
            <person name="Geller-Mcgrath D.E."/>
            <person name="Sieber C.M."/>
            <person name="Emerson J.B."/>
            <person name="Anantharaman K."/>
            <person name="Thomas B.C."/>
            <person name="Malmstrom R."/>
            <person name="Stieglmeier M."/>
            <person name="Klingl A."/>
            <person name="Woyke T."/>
            <person name="Ryan C.M."/>
            <person name="Banfield J.F."/>
        </authorList>
    </citation>
    <scope>NUCLEOTIDE SEQUENCE [LARGE SCALE GENOMIC DNA]</scope>
    <source>
        <strain evidence="3">CG12_big_fil_rev_8_21_14_0_65_43_15</strain>
    </source>
</reference>